<proteinExistence type="predicted"/>
<keyword evidence="3" id="KW-0808">Transferase</keyword>
<feature type="domain" description="Glycosyl transferase family 1" evidence="1">
    <location>
        <begin position="178"/>
        <end position="323"/>
    </location>
</feature>
<dbReference type="InterPro" id="IPR028098">
    <property type="entry name" value="Glyco_trans_4-like_N"/>
</dbReference>
<dbReference type="PANTHER" id="PTHR45947">
    <property type="entry name" value="SULFOQUINOVOSYL TRANSFERASE SQD2"/>
    <property type="match status" value="1"/>
</dbReference>
<dbReference type="InterPro" id="IPR050194">
    <property type="entry name" value="Glycosyltransferase_grp1"/>
</dbReference>
<dbReference type="AlphaFoldDB" id="A0A6A8HGD6"/>
<dbReference type="RefSeq" id="WP_154236812.1">
    <property type="nucleotide sequence ID" value="NZ_WKNS01000009.1"/>
</dbReference>
<organism evidence="3">
    <name type="scientific">Ligilactobacillus ruminis</name>
    <dbReference type="NCBI Taxonomy" id="1623"/>
    <lineage>
        <taxon>Bacteria</taxon>
        <taxon>Bacillati</taxon>
        <taxon>Bacillota</taxon>
        <taxon>Bacilli</taxon>
        <taxon>Lactobacillales</taxon>
        <taxon>Lactobacillaceae</taxon>
        <taxon>Ligilactobacillus</taxon>
    </lineage>
</organism>
<dbReference type="EMBL" id="WKOD01000025">
    <property type="protein sequence ID" value="MSA69080.1"/>
    <property type="molecule type" value="Genomic_DNA"/>
</dbReference>
<evidence type="ECO:0000259" key="2">
    <source>
        <dbReference type="Pfam" id="PF13439"/>
    </source>
</evidence>
<dbReference type="GO" id="GO:0016757">
    <property type="term" value="F:glycosyltransferase activity"/>
    <property type="evidence" value="ECO:0007669"/>
    <property type="project" value="InterPro"/>
</dbReference>
<dbReference type="InterPro" id="IPR001296">
    <property type="entry name" value="Glyco_trans_1"/>
</dbReference>
<dbReference type="SUPFAM" id="SSF53756">
    <property type="entry name" value="UDP-Glycosyltransferase/glycogen phosphorylase"/>
    <property type="match status" value="1"/>
</dbReference>
<comment type="caution">
    <text evidence="3">The sequence shown here is derived from an EMBL/GenBank/DDBJ whole genome shotgun (WGS) entry which is preliminary data.</text>
</comment>
<reference evidence="3" key="1">
    <citation type="journal article" date="2019" name="Nat. Med.">
        <title>A library of human gut bacterial isolates paired with longitudinal multiomics data enables mechanistic microbiome research.</title>
        <authorList>
            <person name="Poyet M."/>
            <person name="Groussin M."/>
            <person name="Gibbons S.M."/>
            <person name="Avila-Pacheco J."/>
            <person name="Jiang X."/>
            <person name="Kearney S.M."/>
            <person name="Perrotta A.R."/>
            <person name="Berdy B."/>
            <person name="Zhao S."/>
            <person name="Lieberman T.D."/>
            <person name="Swanson P.K."/>
            <person name="Smith M."/>
            <person name="Roesemann S."/>
            <person name="Alexander J.E."/>
            <person name="Rich S.A."/>
            <person name="Livny J."/>
            <person name="Vlamakis H."/>
            <person name="Clish C."/>
            <person name="Bullock K."/>
            <person name="Deik A."/>
            <person name="Scott J."/>
            <person name="Pierce K.A."/>
            <person name="Xavier R.J."/>
            <person name="Alm E.J."/>
        </authorList>
    </citation>
    <scope>NUCLEOTIDE SEQUENCE</scope>
    <source>
        <strain evidence="3">BIOML-A18</strain>
    </source>
</reference>
<dbReference type="Pfam" id="PF00534">
    <property type="entry name" value="Glycos_transf_1"/>
    <property type="match status" value="1"/>
</dbReference>
<gene>
    <name evidence="3" type="ORF">GKC89_08295</name>
</gene>
<dbReference type="Pfam" id="PF13439">
    <property type="entry name" value="Glyco_transf_4"/>
    <property type="match status" value="1"/>
</dbReference>
<protein>
    <submittedName>
        <fullName evidence="3">Glycosyltransferase</fullName>
    </submittedName>
</protein>
<evidence type="ECO:0000313" key="3">
    <source>
        <dbReference type="EMBL" id="MSA69080.1"/>
    </source>
</evidence>
<feature type="domain" description="Glycosyltransferase subfamily 4-like N-terminal" evidence="2">
    <location>
        <begin position="17"/>
        <end position="140"/>
    </location>
</feature>
<accession>A0A6A8HGD6</accession>
<dbReference type="PANTHER" id="PTHR45947:SF3">
    <property type="entry name" value="SULFOQUINOVOSYL TRANSFERASE SQD2"/>
    <property type="match status" value="1"/>
</dbReference>
<name>A0A6A8HGD6_9LACO</name>
<sequence length="366" mass="42089">MNKKIKISMVTNHFGITGISTVIINYCKELYHRKYDLTVIAGQPIAEENKVECVKNGIHLIELPSRHKDPAKHYIGLWKALKQNHYDIVHIHGSSSMMAIELTIAKLAGEKIRIAHSHNSMCSNMKIHKILNPYFRKTYTKSLSCGKLAGDWLFGENNFEILPNGFHTEQFVFDESEREKIRRKLGIEDRFVVGHVGRFNEQKNQTYLIKSFEHVAKVRSDAVLLLVGTGPDFDKIKYIVDNSLYRDQIILYGVTKETRAVYSAMDVFVFPSKFEGLPVVLLEAQITGLPCIVSDKITNEVDFGEICWLSVEEDPQNWAKAILQTAVRSNTQRSDYRKEHITKIEHYDISQTVKQLDTIYDDLIQR</sequence>
<evidence type="ECO:0000259" key="1">
    <source>
        <dbReference type="Pfam" id="PF00534"/>
    </source>
</evidence>
<dbReference type="Gene3D" id="3.40.50.2000">
    <property type="entry name" value="Glycogen Phosphorylase B"/>
    <property type="match status" value="2"/>
</dbReference>